<gene>
    <name evidence="5" type="ORF">QNI14_02625</name>
</gene>
<evidence type="ECO:0000256" key="3">
    <source>
        <dbReference type="ARBA" id="ARBA00033164"/>
    </source>
</evidence>
<dbReference type="PANTHER" id="PTHR21600:SF84">
    <property type="entry name" value="PSEUDOURIDINE SYNTHASE RSUA_RLUA-LIKE DOMAIN-CONTAINING PROTEIN"/>
    <property type="match status" value="1"/>
</dbReference>
<accession>A0ABT6ZB10</accession>
<sequence>MGRTPLRSPLPVRDGVGATRLKVPRTGEWPTISAYVAERFGHVDPERLLRRFDRGEVVDITGAPIARHTPLGATEFVWYYRELPVEKDIPFDVAIVHQDADLVVVDKPHFLPTTPGGGYVQNSALVRLRVALDNPDLTPIHRLDRVTAGLVMFSARAETRGAYQTMFADRTVEKVYEAVSAMPADGLPELPRVVRSRLSSEKGRLRVAEEVEGEPNAETAIELLRTGVSGGTDAGLPVMHTLLRPRTGRMHQLRAHLAGLGLGILNDRFYPVLEDESPDDFTRPLQLLAREIRFTDPLTGAPREFRSARVLQEAPR</sequence>
<dbReference type="PANTHER" id="PTHR21600">
    <property type="entry name" value="MITOCHONDRIAL RNA PSEUDOURIDINE SYNTHASE"/>
    <property type="match status" value="1"/>
</dbReference>
<dbReference type="EMBL" id="JASJND010000001">
    <property type="protein sequence ID" value="MDJ1113344.1"/>
    <property type="molecule type" value="Genomic_DNA"/>
</dbReference>
<name>A0ABT6ZB10_9MICO</name>
<feature type="domain" description="Pseudouridine synthase RsuA/RluA-like" evidence="4">
    <location>
        <begin position="101"/>
        <end position="258"/>
    </location>
</feature>
<evidence type="ECO:0000313" key="5">
    <source>
        <dbReference type="EMBL" id="MDJ1113344.1"/>
    </source>
</evidence>
<dbReference type="Gene3D" id="3.30.2350.10">
    <property type="entry name" value="Pseudouridine synthase"/>
    <property type="match status" value="1"/>
</dbReference>
<organism evidence="5 6">
    <name type="scientific">Microbacterium dauci</name>
    <dbReference type="NCBI Taxonomy" id="3048008"/>
    <lineage>
        <taxon>Bacteria</taxon>
        <taxon>Bacillati</taxon>
        <taxon>Actinomycetota</taxon>
        <taxon>Actinomycetes</taxon>
        <taxon>Micrococcales</taxon>
        <taxon>Microbacteriaceae</taxon>
        <taxon>Microbacterium</taxon>
    </lineage>
</organism>
<comment type="catalytic activity">
    <reaction evidence="1">
        <text>a uridine in RNA = a pseudouridine in RNA</text>
        <dbReference type="Rhea" id="RHEA:48348"/>
        <dbReference type="Rhea" id="RHEA-COMP:12068"/>
        <dbReference type="Rhea" id="RHEA-COMP:12069"/>
        <dbReference type="ChEBI" id="CHEBI:65314"/>
        <dbReference type="ChEBI" id="CHEBI:65315"/>
    </reaction>
</comment>
<dbReference type="InterPro" id="IPR006224">
    <property type="entry name" value="PsdUridine_synth_RluA-like_CS"/>
</dbReference>
<dbReference type="SUPFAM" id="SSF55120">
    <property type="entry name" value="Pseudouridine synthase"/>
    <property type="match status" value="1"/>
</dbReference>
<dbReference type="PROSITE" id="PS01129">
    <property type="entry name" value="PSI_RLU"/>
    <property type="match status" value="1"/>
</dbReference>
<comment type="caution">
    <text evidence="5">The sequence shown here is derived from an EMBL/GenBank/DDBJ whole genome shotgun (WGS) entry which is preliminary data.</text>
</comment>
<proteinExistence type="predicted"/>
<evidence type="ECO:0000259" key="4">
    <source>
        <dbReference type="Pfam" id="PF00849"/>
    </source>
</evidence>
<protein>
    <recommendedName>
        <fullName evidence="2">RNA pseudouridylate synthase</fullName>
    </recommendedName>
    <alternativeName>
        <fullName evidence="3">RNA-uridine isomerase</fullName>
    </alternativeName>
</protein>
<evidence type="ECO:0000256" key="2">
    <source>
        <dbReference type="ARBA" id="ARBA00031870"/>
    </source>
</evidence>
<dbReference type="InterPro" id="IPR050188">
    <property type="entry name" value="RluA_PseudoU_synthase"/>
</dbReference>
<evidence type="ECO:0000256" key="1">
    <source>
        <dbReference type="ARBA" id="ARBA00000073"/>
    </source>
</evidence>
<dbReference type="RefSeq" id="WP_283714627.1">
    <property type="nucleotide sequence ID" value="NZ_JASJND010000001.1"/>
</dbReference>
<dbReference type="InterPro" id="IPR020103">
    <property type="entry name" value="PsdUridine_synth_cat_dom_sf"/>
</dbReference>
<dbReference type="InterPro" id="IPR006145">
    <property type="entry name" value="PsdUridine_synth_RsuA/RluA"/>
</dbReference>
<reference evidence="5 6" key="1">
    <citation type="submission" date="2023-05" db="EMBL/GenBank/DDBJ databases">
        <title>Microbacterium dauci sp.nov., Isolated from Carrot Rhizosphere Soil.</title>
        <authorList>
            <person name="Xiao Z."/>
            <person name="Zheng J."/>
        </authorList>
    </citation>
    <scope>NUCLEOTIDE SEQUENCE [LARGE SCALE GENOMIC DNA]</scope>
    <source>
        <strain evidence="5 6">LX3-4</strain>
    </source>
</reference>
<evidence type="ECO:0000313" key="6">
    <source>
        <dbReference type="Proteomes" id="UP001321481"/>
    </source>
</evidence>
<dbReference type="Pfam" id="PF00849">
    <property type="entry name" value="PseudoU_synth_2"/>
    <property type="match status" value="1"/>
</dbReference>
<keyword evidence="6" id="KW-1185">Reference proteome</keyword>
<dbReference type="Proteomes" id="UP001321481">
    <property type="component" value="Unassembled WGS sequence"/>
</dbReference>